<proteinExistence type="predicted"/>
<dbReference type="Proteomes" id="UP000295632">
    <property type="component" value="Unassembled WGS sequence"/>
</dbReference>
<dbReference type="AlphaFoldDB" id="A0A4R6U4E7"/>
<dbReference type="PANTHER" id="PTHR43649:SF12">
    <property type="entry name" value="DIACETYLCHITOBIOSE BINDING PROTEIN DASA"/>
    <property type="match status" value="1"/>
</dbReference>
<keyword evidence="1" id="KW-0732">Signal</keyword>
<reference evidence="2 3" key="1">
    <citation type="submission" date="2019-03" db="EMBL/GenBank/DDBJ databases">
        <title>Genomic Encyclopedia of Type Strains, Phase IV (KMG-IV): sequencing the most valuable type-strain genomes for metagenomic binning, comparative biology and taxonomic classification.</title>
        <authorList>
            <person name="Goeker M."/>
        </authorList>
    </citation>
    <scope>NUCLEOTIDE SEQUENCE [LARGE SCALE GENOMIC DNA]</scope>
    <source>
        <strain evidence="2 3">DSM 28697</strain>
    </source>
</reference>
<accession>A0A4R6U4E7</accession>
<dbReference type="PANTHER" id="PTHR43649">
    <property type="entry name" value="ARABINOSE-BINDING PROTEIN-RELATED"/>
    <property type="match status" value="1"/>
</dbReference>
<evidence type="ECO:0000313" key="3">
    <source>
        <dbReference type="Proteomes" id="UP000295632"/>
    </source>
</evidence>
<evidence type="ECO:0000256" key="1">
    <source>
        <dbReference type="SAM" id="SignalP"/>
    </source>
</evidence>
<keyword evidence="3" id="KW-1185">Reference proteome</keyword>
<dbReference type="InterPro" id="IPR006059">
    <property type="entry name" value="SBP"/>
</dbReference>
<dbReference type="EMBL" id="SNYJ01000006">
    <property type="protein sequence ID" value="TDQ40362.1"/>
    <property type="molecule type" value="Genomic_DNA"/>
</dbReference>
<dbReference type="Pfam" id="PF01547">
    <property type="entry name" value="SBP_bac_1"/>
    <property type="match status" value="1"/>
</dbReference>
<evidence type="ECO:0000313" key="2">
    <source>
        <dbReference type="EMBL" id="TDQ40362.1"/>
    </source>
</evidence>
<dbReference type="InterPro" id="IPR050490">
    <property type="entry name" value="Bact_solute-bd_prot1"/>
</dbReference>
<gene>
    <name evidence="2" type="ORF">EV213_10678</name>
</gene>
<feature type="signal peptide" evidence="1">
    <location>
        <begin position="1"/>
        <end position="24"/>
    </location>
</feature>
<organism evidence="2 3">
    <name type="scientific">Aureibacillus halotolerans</name>
    <dbReference type="NCBI Taxonomy" id="1508390"/>
    <lineage>
        <taxon>Bacteria</taxon>
        <taxon>Bacillati</taxon>
        <taxon>Bacillota</taxon>
        <taxon>Bacilli</taxon>
        <taxon>Bacillales</taxon>
        <taxon>Bacillaceae</taxon>
        <taxon>Aureibacillus</taxon>
    </lineage>
</organism>
<dbReference type="PROSITE" id="PS51257">
    <property type="entry name" value="PROKAR_LIPOPROTEIN"/>
    <property type="match status" value="1"/>
</dbReference>
<dbReference type="SUPFAM" id="SSF53850">
    <property type="entry name" value="Periplasmic binding protein-like II"/>
    <property type="match status" value="1"/>
</dbReference>
<dbReference type="Gene3D" id="3.40.190.10">
    <property type="entry name" value="Periplasmic binding protein-like II"/>
    <property type="match status" value="2"/>
</dbReference>
<name>A0A4R6U4E7_9BACI</name>
<dbReference type="RefSeq" id="WP_133580184.1">
    <property type="nucleotide sequence ID" value="NZ_SNYJ01000006.1"/>
</dbReference>
<protein>
    <submittedName>
        <fullName evidence="2">Putative aldouronate transport system substrate-binding protein</fullName>
    </submittedName>
</protein>
<comment type="caution">
    <text evidence="2">The sequence shown here is derived from an EMBL/GenBank/DDBJ whole genome shotgun (WGS) entry which is preliminary data.</text>
</comment>
<sequence length="544" mass="61305">MRLRKKLWKTATIGGLCTFLLMVAGCSNDGGSSEEASGETAGGKPEISVSLYDRGSIPREEGSIDDNLWTQWINEESAVKVNYKTIPRWESVETFNTLFASGDAPDLVFEFDTGYRNQLYQQGQLMPIGGLIEEHSDTYKALMEKYPDLKTLGTKDDGKLYEVGRVSYLHSFQALFIRKDWLDNLNLEVPDTMEELLEVANAFTYEDPDGNGVDDTFGIALSGETAGAIGSLFQNVTWVINDEDQWVKDWERYEADLAFRKEAYDSGLADLDFLTDLNGEQALQDWVTGKVGIHAGRTVDTIDIDRFYSPLKRNVPEADVIPILPEGPFGRFSVGLPNPVQMTAVVNAQADNTEALVEYIDFMADPENAVNLRNGFEGEHYELDSEGCPEIIDGDKYTAEVSWNVDFHMLVSRAELGTCSDLANRLDEENPLEKEFIDIVHRNNELNLNNDYPFVTHGEHMPQIPNHLILISQNANDAIQNIYDQAIVSGEQYPVEQAVADAKKAWDEAGGEQLEEFYQTWYMENKDTAFLAEDMYKYIPDRQE</sequence>
<feature type="chain" id="PRO_5039640655" evidence="1">
    <location>
        <begin position="25"/>
        <end position="544"/>
    </location>
</feature>
<dbReference type="OrthoDB" id="2495637at2"/>